<dbReference type="OrthoDB" id="9800276at2"/>
<keyword evidence="6" id="KW-0812">Transmembrane</keyword>
<keyword evidence="4 8" id="KW-0808">Transferase</keyword>
<organism evidence="8 9">
    <name type="scientific">Larkinella terrae</name>
    <dbReference type="NCBI Taxonomy" id="2025311"/>
    <lineage>
        <taxon>Bacteria</taxon>
        <taxon>Pseudomonadati</taxon>
        <taxon>Bacteroidota</taxon>
        <taxon>Cytophagia</taxon>
        <taxon>Cytophagales</taxon>
        <taxon>Spirosomataceae</taxon>
        <taxon>Larkinella</taxon>
    </lineage>
</organism>
<keyword evidence="2" id="KW-1003">Cell membrane</keyword>
<evidence type="ECO:0000259" key="7">
    <source>
        <dbReference type="Pfam" id="PF00535"/>
    </source>
</evidence>
<feature type="transmembrane region" description="Helical" evidence="6">
    <location>
        <begin position="330"/>
        <end position="354"/>
    </location>
</feature>
<keyword evidence="5 6" id="KW-0472">Membrane</keyword>
<dbReference type="Pfam" id="PF00535">
    <property type="entry name" value="Glycos_transf_2"/>
    <property type="match status" value="1"/>
</dbReference>
<dbReference type="EMBL" id="WJXZ01000013">
    <property type="protein sequence ID" value="MRS63725.1"/>
    <property type="molecule type" value="Genomic_DNA"/>
</dbReference>
<evidence type="ECO:0000256" key="1">
    <source>
        <dbReference type="ARBA" id="ARBA00004236"/>
    </source>
</evidence>
<dbReference type="GO" id="GO:0005886">
    <property type="term" value="C:plasma membrane"/>
    <property type="evidence" value="ECO:0007669"/>
    <property type="project" value="UniProtKB-SubCell"/>
</dbReference>
<dbReference type="Gene3D" id="3.90.550.10">
    <property type="entry name" value="Spore Coat Polysaccharide Biosynthesis Protein SpsA, Chain A"/>
    <property type="match status" value="1"/>
</dbReference>
<dbReference type="PANTHER" id="PTHR43646:SF2">
    <property type="entry name" value="GLYCOSYLTRANSFERASE 2-LIKE DOMAIN-CONTAINING PROTEIN"/>
    <property type="match status" value="1"/>
</dbReference>
<reference evidence="8 9" key="1">
    <citation type="journal article" date="2018" name="Antonie Van Leeuwenhoek">
        <title>Larkinella terrae sp. nov., isolated from soil on Jeju Island, South Korea.</title>
        <authorList>
            <person name="Ten L.N."/>
            <person name="Jeon J."/>
            <person name="Park S.J."/>
            <person name="Park S."/>
            <person name="Lee S.Y."/>
            <person name="Kim M.K."/>
            <person name="Jung H.Y."/>
        </authorList>
    </citation>
    <scope>NUCLEOTIDE SEQUENCE [LARGE SCALE GENOMIC DNA]</scope>
    <source>
        <strain evidence="8 9">KCTC 52001</strain>
    </source>
</reference>
<dbReference type="GO" id="GO:0016757">
    <property type="term" value="F:glycosyltransferase activity"/>
    <property type="evidence" value="ECO:0007669"/>
    <property type="project" value="UniProtKB-KW"/>
</dbReference>
<evidence type="ECO:0000256" key="2">
    <source>
        <dbReference type="ARBA" id="ARBA00022475"/>
    </source>
</evidence>
<dbReference type="Proteomes" id="UP000441754">
    <property type="component" value="Unassembled WGS sequence"/>
</dbReference>
<comment type="subcellular location">
    <subcellularLocation>
        <location evidence="1">Cell membrane</location>
    </subcellularLocation>
</comment>
<gene>
    <name evidence="8" type="ORF">GJJ30_20670</name>
</gene>
<evidence type="ECO:0000256" key="3">
    <source>
        <dbReference type="ARBA" id="ARBA00022676"/>
    </source>
</evidence>
<dbReference type="AlphaFoldDB" id="A0A7K0EPH9"/>
<protein>
    <submittedName>
        <fullName evidence="8">Glycosyltransferase</fullName>
    </submittedName>
</protein>
<dbReference type="SUPFAM" id="SSF53448">
    <property type="entry name" value="Nucleotide-diphospho-sugar transferases"/>
    <property type="match status" value="1"/>
</dbReference>
<dbReference type="InterPro" id="IPR029044">
    <property type="entry name" value="Nucleotide-diphossugar_trans"/>
</dbReference>
<sequence length="366" mass="42478">MAPNELRTPSGPFPLFRIGLPLRRTTTNVRSQDPGPVNIDVSILIAARNEEETILRCLQAIDRLDYPTDRYEVLIGNDQSEDKTGELIADFIRNKPHFRLFTITERVGKQAGKANVLAQLAQHAQGRFFLFTDADCEVPSGWISHMLKPFERDQIGILTGSTQIFGHSVFQKLQAVDWFYGQYLIWQFANLGIPITAMGNNMAVRRTAYDTVGGYENLPFSVVEDYQLFTEIIHQRFSFAHLFNAEVLATTRPLPNWKSWLQQRKRWMVGALQLPVYFIVLFLLQLLFYPFMITLAIWYPSVALAVWMVKFGTQTAQLLWILNRFRRWDLLPYLIGFEFYLHIGYFISLVFYLLPTKVVWKGRTYS</sequence>
<dbReference type="InterPro" id="IPR001173">
    <property type="entry name" value="Glyco_trans_2-like"/>
</dbReference>
<evidence type="ECO:0000256" key="5">
    <source>
        <dbReference type="ARBA" id="ARBA00023136"/>
    </source>
</evidence>
<evidence type="ECO:0000256" key="4">
    <source>
        <dbReference type="ARBA" id="ARBA00022679"/>
    </source>
</evidence>
<feature type="transmembrane region" description="Helical" evidence="6">
    <location>
        <begin position="291"/>
        <end position="309"/>
    </location>
</feature>
<name>A0A7K0EPH9_9BACT</name>
<evidence type="ECO:0000256" key="6">
    <source>
        <dbReference type="SAM" id="Phobius"/>
    </source>
</evidence>
<keyword evidence="9" id="KW-1185">Reference proteome</keyword>
<evidence type="ECO:0000313" key="9">
    <source>
        <dbReference type="Proteomes" id="UP000441754"/>
    </source>
</evidence>
<comment type="caution">
    <text evidence="8">The sequence shown here is derived from an EMBL/GenBank/DDBJ whole genome shotgun (WGS) entry which is preliminary data.</text>
</comment>
<dbReference type="PANTHER" id="PTHR43646">
    <property type="entry name" value="GLYCOSYLTRANSFERASE"/>
    <property type="match status" value="1"/>
</dbReference>
<evidence type="ECO:0000313" key="8">
    <source>
        <dbReference type="EMBL" id="MRS63725.1"/>
    </source>
</evidence>
<feature type="domain" description="Glycosyltransferase 2-like" evidence="7">
    <location>
        <begin position="42"/>
        <end position="210"/>
    </location>
</feature>
<keyword evidence="6" id="KW-1133">Transmembrane helix</keyword>
<proteinExistence type="predicted"/>
<keyword evidence="3" id="KW-0328">Glycosyltransferase</keyword>
<accession>A0A7K0EPH9</accession>